<evidence type="ECO:0000313" key="7">
    <source>
        <dbReference type="Proteomes" id="UP000002640"/>
    </source>
</evidence>
<accession>G4ZJQ7</accession>
<keyword evidence="2 6" id="KW-0645">Protease</keyword>
<dbReference type="STRING" id="1094619.G4ZJQ7"/>
<dbReference type="PANTHER" id="PTHR47966">
    <property type="entry name" value="BETA-SITE APP-CLEAVING ENZYME, ISOFORM A-RELATED"/>
    <property type="match status" value="1"/>
</dbReference>
<dbReference type="GO" id="GO:0006508">
    <property type="term" value="P:proteolysis"/>
    <property type="evidence" value="ECO:0007669"/>
    <property type="project" value="UniProtKB-KW"/>
</dbReference>
<reference evidence="6 7" key="1">
    <citation type="journal article" date="2006" name="Science">
        <title>Phytophthora genome sequences uncover evolutionary origins and mechanisms of pathogenesis.</title>
        <authorList>
            <person name="Tyler B.M."/>
            <person name="Tripathy S."/>
            <person name="Zhang X."/>
            <person name="Dehal P."/>
            <person name="Jiang R.H."/>
            <person name="Aerts A."/>
            <person name="Arredondo F.D."/>
            <person name="Baxter L."/>
            <person name="Bensasson D."/>
            <person name="Beynon J.L."/>
            <person name="Chapman J."/>
            <person name="Damasceno C.M."/>
            <person name="Dorrance A.E."/>
            <person name="Dou D."/>
            <person name="Dickerman A.W."/>
            <person name="Dubchak I.L."/>
            <person name="Garbelotto M."/>
            <person name="Gijzen M."/>
            <person name="Gordon S.G."/>
            <person name="Govers F."/>
            <person name="Grunwald N.J."/>
            <person name="Huang W."/>
            <person name="Ivors K.L."/>
            <person name="Jones R.W."/>
            <person name="Kamoun S."/>
            <person name="Krampis K."/>
            <person name="Lamour K.H."/>
            <person name="Lee M.K."/>
            <person name="McDonald W.H."/>
            <person name="Medina M."/>
            <person name="Meijer H.J."/>
            <person name="Nordberg E.K."/>
            <person name="Maclean D.J."/>
            <person name="Ospina-Giraldo M.D."/>
            <person name="Morris P.F."/>
            <person name="Phuntumart V."/>
            <person name="Putnam N.H."/>
            <person name="Rash S."/>
            <person name="Rose J.K."/>
            <person name="Sakihama Y."/>
            <person name="Salamov A.A."/>
            <person name="Savidor A."/>
            <person name="Scheuring C.F."/>
            <person name="Smith B.M."/>
            <person name="Sobral B.W."/>
            <person name="Terry A."/>
            <person name="Torto-Alalibo T.A."/>
            <person name="Win J."/>
            <person name="Xu Z."/>
            <person name="Zhang H."/>
            <person name="Grigoriev I.V."/>
            <person name="Rokhsar D.S."/>
            <person name="Boore J.L."/>
        </authorList>
    </citation>
    <scope>NUCLEOTIDE SEQUENCE [LARGE SCALE GENOMIC DNA]</scope>
    <source>
        <strain evidence="6 7">P6497</strain>
    </source>
</reference>
<comment type="similarity">
    <text evidence="1">Belongs to the peptidase A1 family.</text>
</comment>
<dbReference type="PROSITE" id="PS51767">
    <property type="entry name" value="PEPTIDASE_A1"/>
    <property type="match status" value="1"/>
</dbReference>
<dbReference type="EMBL" id="JH159154">
    <property type="protein sequence ID" value="EGZ18277.1"/>
    <property type="molecule type" value="Genomic_DNA"/>
</dbReference>
<evidence type="ECO:0000256" key="1">
    <source>
        <dbReference type="ARBA" id="ARBA00007447"/>
    </source>
</evidence>
<proteinExistence type="inferred from homology"/>
<protein>
    <submittedName>
        <fullName evidence="6">Pepsin-like aspartic protease A1</fullName>
    </submittedName>
</protein>
<dbReference type="KEGG" id="psoj:PHYSODRAFT_386834"/>
<dbReference type="InterPro" id="IPR033121">
    <property type="entry name" value="PEPTIDASE_A1"/>
</dbReference>
<dbReference type="Gene3D" id="2.40.70.10">
    <property type="entry name" value="Acid Proteases"/>
    <property type="match status" value="2"/>
</dbReference>
<feature type="non-terminal residue" evidence="6">
    <location>
        <position position="298"/>
    </location>
</feature>
<dbReference type="GO" id="GO:0004190">
    <property type="term" value="F:aspartic-type endopeptidase activity"/>
    <property type="evidence" value="ECO:0007669"/>
    <property type="project" value="UniProtKB-KW"/>
</dbReference>
<evidence type="ECO:0000256" key="4">
    <source>
        <dbReference type="PIRSR" id="PIRSR601461-2"/>
    </source>
</evidence>
<keyword evidence="3" id="KW-0378">Hydrolase</keyword>
<dbReference type="InParanoid" id="G4ZJQ7"/>
<dbReference type="RefSeq" id="XP_009527335.1">
    <property type="nucleotide sequence ID" value="XM_009529040.1"/>
</dbReference>
<dbReference type="SMR" id="G4ZJQ7"/>
<dbReference type="PRINTS" id="PR00792">
    <property type="entry name" value="PEPSIN"/>
</dbReference>
<dbReference type="FunCoup" id="G4ZJQ7">
    <property type="interactions" value="14"/>
</dbReference>
<dbReference type="InterPro" id="IPR021109">
    <property type="entry name" value="Peptidase_aspartic_dom_sf"/>
</dbReference>
<keyword evidence="4" id="KW-1015">Disulfide bond</keyword>
<dbReference type="FunFam" id="2.40.70.10:FF:000008">
    <property type="entry name" value="Cathepsin D"/>
    <property type="match status" value="1"/>
</dbReference>
<evidence type="ECO:0000313" key="6">
    <source>
        <dbReference type="EMBL" id="EGZ18277.1"/>
    </source>
</evidence>
<feature type="domain" description="Peptidase A1" evidence="5">
    <location>
        <begin position="1"/>
        <end position="296"/>
    </location>
</feature>
<dbReference type="OMA" id="KGEYMIS"/>
<dbReference type="Proteomes" id="UP000002640">
    <property type="component" value="Unassembled WGS sequence"/>
</dbReference>
<evidence type="ECO:0000256" key="3">
    <source>
        <dbReference type="ARBA" id="ARBA00022750"/>
    </source>
</evidence>
<dbReference type="AlphaFoldDB" id="G4ZJQ7"/>
<dbReference type="PANTHER" id="PTHR47966:SF51">
    <property type="entry name" value="BETA-SITE APP-CLEAVING ENZYME, ISOFORM A-RELATED"/>
    <property type="match status" value="1"/>
</dbReference>
<evidence type="ECO:0000259" key="5">
    <source>
        <dbReference type="PROSITE" id="PS51767"/>
    </source>
</evidence>
<dbReference type="SUPFAM" id="SSF50630">
    <property type="entry name" value="Acid proteases"/>
    <property type="match status" value="1"/>
</dbReference>
<keyword evidence="3" id="KW-0064">Aspartyl protease</keyword>
<feature type="disulfide bond" evidence="4">
    <location>
        <begin position="228"/>
        <end position="259"/>
    </location>
</feature>
<dbReference type="GeneID" id="20650955"/>
<sequence length="298" mass="31721">HYGAISLGTPPQTFNVAFDVMTSDVWVPAQTPGAHHLYNHSASSTYQANGSYFNSPYVTGILSGDVLGIGDVEMPSQFFGEASDTSRLGPGYPYAPYDGIFGLGFDAASQAGVETPLHHLLCLGLLESKMFSLYIGRSGNLGELLLGSYDASRFKGELVYINTVSPNVWAVRLDEVQVGETTMSVDSAATFFTMGAYIFGPSEAISSVAKTLGAKEEAPGVGMYSIDCESSPPEITFVLNGHAFSISKEEYMLRVGEKCMLAFVGGIPSWVLGTAFLGKYYAVFDMSGNAPRIGLALA</sequence>
<name>G4ZJQ7_PHYSP</name>
<dbReference type="InterPro" id="IPR001461">
    <property type="entry name" value="Aspartic_peptidase_A1"/>
</dbReference>
<keyword evidence="7" id="KW-1185">Reference proteome</keyword>
<organism evidence="6 7">
    <name type="scientific">Phytophthora sojae (strain P6497)</name>
    <name type="common">Soybean stem and root rot agent</name>
    <name type="synonym">Phytophthora megasperma f. sp. glycines</name>
    <dbReference type="NCBI Taxonomy" id="1094619"/>
    <lineage>
        <taxon>Eukaryota</taxon>
        <taxon>Sar</taxon>
        <taxon>Stramenopiles</taxon>
        <taxon>Oomycota</taxon>
        <taxon>Peronosporomycetes</taxon>
        <taxon>Peronosporales</taxon>
        <taxon>Peronosporaceae</taxon>
        <taxon>Phytophthora</taxon>
    </lineage>
</organism>
<dbReference type="Pfam" id="PF00026">
    <property type="entry name" value="Asp"/>
    <property type="match status" value="1"/>
</dbReference>
<gene>
    <name evidence="6" type="ORF">PHYSODRAFT_386834</name>
</gene>
<dbReference type="Gene3D" id="2.60.40.1960">
    <property type="match status" value="1"/>
</dbReference>
<feature type="non-terminal residue" evidence="6">
    <location>
        <position position="1"/>
    </location>
</feature>
<evidence type="ECO:0000256" key="2">
    <source>
        <dbReference type="ARBA" id="ARBA00022670"/>
    </source>
</evidence>